<comment type="pathway">
    <text evidence="1">Lipid metabolism; fatty acid beta-oxidation.</text>
</comment>
<dbReference type="GO" id="GO:0008458">
    <property type="term" value="F:carnitine O-octanoyltransferase activity"/>
    <property type="evidence" value="ECO:0007669"/>
    <property type="project" value="TreeGrafter"/>
</dbReference>
<reference evidence="5" key="1">
    <citation type="submission" date="2020-11" db="EMBL/GenBank/DDBJ databases">
        <authorList>
            <person name="Tran Van P."/>
        </authorList>
    </citation>
    <scope>NUCLEOTIDE SEQUENCE</scope>
</reference>
<dbReference type="InterPro" id="IPR000542">
    <property type="entry name" value="Carn_acyl_trans"/>
</dbReference>
<dbReference type="InterPro" id="IPR039551">
    <property type="entry name" value="Cho/carn_acyl_trans"/>
</dbReference>
<evidence type="ECO:0000313" key="5">
    <source>
        <dbReference type="EMBL" id="CAD7641507.1"/>
    </source>
</evidence>
<dbReference type="PANTHER" id="PTHR22589">
    <property type="entry name" value="CARNITINE O-ACYLTRANSFERASE"/>
    <property type="match status" value="1"/>
</dbReference>
<dbReference type="AlphaFoldDB" id="A0A7R9QD87"/>
<dbReference type="UniPathway" id="UPA00659"/>
<dbReference type="EMBL" id="CAJPIZ010025388">
    <property type="protein sequence ID" value="CAG2118739.1"/>
    <property type="molecule type" value="Genomic_DNA"/>
</dbReference>
<evidence type="ECO:0000313" key="6">
    <source>
        <dbReference type="Proteomes" id="UP000759131"/>
    </source>
</evidence>
<dbReference type="InterPro" id="IPR042572">
    <property type="entry name" value="Carn_acyl_trans_N"/>
</dbReference>
<dbReference type="Pfam" id="PF00755">
    <property type="entry name" value="Carn_acyltransf"/>
    <property type="match status" value="1"/>
</dbReference>
<accession>A0A7R9QD87</accession>
<dbReference type="GO" id="GO:0005777">
    <property type="term" value="C:peroxisome"/>
    <property type="evidence" value="ECO:0007669"/>
    <property type="project" value="TreeGrafter"/>
</dbReference>
<dbReference type="GO" id="GO:0006635">
    <property type="term" value="P:fatty acid beta-oxidation"/>
    <property type="evidence" value="ECO:0007669"/>
    <property type="project" value="UniProtKB-UniPathway"/>
</dbReference>
<sequence>MVSPQEIYTKSATKSVAIKTVDQSHRHLFKSAKEKTFANEESLPSLPVPTLRPTLDCYLDSVRAIAGDQQYETSAEMCRRFEAGVGQTLQHMFEKRTQNSKNW</sequence>
<dbReference type="Gene3D" id="1.10.275.20">
    <property type="entry name" value="Choline/Carnitine o-acyltransferase"/>
    <property type="match status" value="1"/>
</dbReference>
<gene>
    <name evidence="5" type="ORF">OSB1V03_LOCUS18689</name>
</gene>
<keyword evidence="6" id="KW-1185">Reference proteome</keyword>
<dbReference type="EMBL" id="OC879963">
    <property type="protein sequence ID" value="CAD7641507.1"/>
    <property type="molecule type" value="Genomic_DNA"/>
</dbReference>
<feature type="non-terminal residue" evidence="5">
    <location>
        <position position="103"/>
    </location>
</feature>
<organism evidence="5">
    <name type="scientific">Medioppia subpectinata</name>
    <dbReference type="NCBI Taxonomy" id="1979941"/>
    <lineage>
        <taxon>Eukaryota</taxon>
        <taxon>Metazoa</taxon>
        <taxon>Ecdysozoa</taxon>
        <taxon>Arthropoda</taxon>
        <taxon>Chelicerata</taxon>
        <taxon>Arachnida</taxon>
        <taxon>Acari</taxon>
        <taxon>Acariformes</taxon>
        <taxon>Sarcoptiformes</taxon>
        <taxon>Oribatida</taxon>
        <taxon>Brachypylina</taxon>
        <taxon>Oppioidea</taxon>
        <taxon>Oppiidae</taxon>
        <taxon>Medioppia</taxon>
    </lineage>
</organism>
<proteinExistence type="predicted"/>
<evidence type="ECO:0000256" key="1">
    <source>
        <dbReference type="ARBA" id="ARBA00005005"/>
    </source>
</evidence>
<evidence type="ECO:0000259" key="4">
    <source>
        <dbReference type="Pfam" id="PF00755"/>
    </source>
</evidence>
<evidence type="ECO:0000256" key="2">
    <source>
        <dbReference type="ARBA" id="ARBA00023315"/>
    </source>
</evidence>
<keyword evidence="2" id="KW-0012">Acyltransferase</keyword>
<dbReference type="PANTHER" id="PTHR22589:SF67">
    <property type="entry name" value="PEROXISOMAL CARNITINE O-OCTANOYLTRANSFERASE"/>
    <property type="match status" value="1"/>
</dbReference>
<protein>
    <recommendedName>
        <fullName evidence="4">Choline/carnitine acyltransferase domain-containing protein</fullName>
    </recommendedName>
</protein>
<dbReference type="OrthoDB" id="240216at2759"/>
<dbReference type="SUPFAM" id="SSF52777">
    <property type="entry name" value="CoA-dependent acyltransferases"/>
    <property type="match status" value="1"/>
</dbReference>
<keyword evidence="2" id="KW-0808">Transferase</keyword>
<dbReference type="Proteomes" id="UP000759131">
    <property type="component" value="Unassembled WGS sequence"/>
</dbReference>
<feature type="domain" description="Choline/carnitine acyltransferase" evidence="4">
    <location>
        <begin position="46"/>
        <end position="103"/>
    </location>
</feature>
<comment type="catalytic activity">
    <reaction evidence="3">
        <text>4,8-dimethylnonanoyl-CoA + (R)-carnitine = O-4,8-dimethylnonanoyl-(R)-carnitine + CoA</text>
        <dbReference type="Rhea" id="RHEA:44860"/>
        <dbReference type="ChEBI" id="CHEBI:16347"/>
        <dbReference type="ChEBI" id="CHEBI:57287"/>
        <dbReference type="ChEBI" id="CHEBI:77061"/>
        <dbReference type="ChEBI" id="CHEBI:84654"/>
    </reaction>
</comment>
<evidence type="ECO:0000256" key="3">
    <source>
        <dbReference type="ARBA" id="ARBA00048999"/>
    </source>
</evidence>
<name>A0A7R9QD87_9ACAR</name>